<evidence type="ECO:0000313" key="1">
    <source>
        <dbReference type="EMBL" id="MBG6289444.1"/>
    </source>
</evidence>
<dbReference type="EMBL" id="JADTFC010000049">
    <property type="protein sequence ID" value="MBG6289444.1"/>
    <property type="molecule type" value="Genomic_DNA"/>
</dbReference>
<proteinExistence type="predicted"/>
<evidence type="ECO:0000313" key="2">
    <source>
        <dbReference type="Proteomes" id="UP000608450"/>
    </source>
</evidence>
<dbReference type="Proteomes" id="UP000608450">
    <property type="component" value="Unassembled WGS sequence"/>
</dbReference>
<accession>A0ABS0KMX6</accession>
<name>A0ABS0KMX6_PSENT</name>
<evidence type="ECO:0008006" key="3">
    <source>
        <dbReference type="Google" id="ProtNLM"/>
    </source>
</evidence>
<organism evidence="1 2">
    <name type="scientific">Pseudomonas nitroreducens</name>
    <dbReference type="NCBI Taxonomy" id="46680"/>
    <lineage>
        <taxon>Bacteria</taxon>
        <taxon>Pseudomonadati</taxon>
        <taxon>Pseudomonadota</taxon>
        <taxon>Gammaproteobacteria</taxon>
        <taxon>Pseudomonadales</taxon>
        <taxon>Pseudomonadaceae</taxon>
        <taxon>Pseudomonas</taxon>
    </lineage>
</organism>
<reference evidence="1 2" key="1">
    <citation type="submission" date="2020-11" db="EMBL/GenBank/DDBJ databases">
        <title>Enhanced detection system for hospital associated transmission using whole genome sequencing surveillance.</title>
        <authorList>
            <person name="Harrison L.H."/>
            <person name="Van Tyne D."/>
            <person name="Marsh J.W."/>
            <person name="Griffith M.P."/>
            <person name="Snyder D.J."/>
            <person name="Cooper V.S."/>
            <person name="Mustapha M."/>
        </authorList>
    </citation>
    <scope>NUCLEOTIDE SEQUENCE [LARGE SCALE GENOMIC DNA]</scope>
    <source>
        <strain evidence="1 2">PSA00705</strain>
    </source>
</reference>
<sequence length="175" mass="19646">MPRQILHRIEAVRATRLLKVRRDDKGDLQFESVPSGQLGGYYWIYTDYSLDELEACTPSNLKGAIDIAQLTKLHRDLPNVCSIEKDGFRLVYNGIVGHSPGIRGRLGQHFNGGKGTGALHISKSSLTDLNRWRVSYASVLSTGTNTPDDASDYSHAENVERIWRLQHGWPLLCTR</sequence>
<protein>
    <recommendedName>
        <fullName evidence="3">GIY-YIG domain-containing protein</fullName>
    </recommendedName>
</protein>
<dbReference type="RefSeq" id="WP_196913033.1">
    <property type="nucleotide sequence ID" value="NZ_JADTFC010000049.1"/>
</dbReference>
<comment type="caution">
    <text evidence="1">The sequence shown here is derived from an EMBL/GenBank/DDBJ whole genome shotgun (WGS) entry which is preliminary data.</text>
</comment>
<gene>
    <name evidence="1" type="ORF">I5I61_18480</name>
</gene>
<keyword evidence="2" id="KW-1185">Reference proteome</keyword>